<dbReference type="Pfam" id="PF01266">
    <property type="entry name" value="DAO"/>
    <property type="match status" value="1"/>
</dbReference>
<dbReference type="InterPro" id="IPR006076">
    <property type="entry name" value="FAD-dep_OxRdtase"/>
</dbReference>
<evidence type="ECO:0000313" key="2">
    <source>
        <dbReference type="EMBL" id="MWV44169.1"/>
    </source>
</evidence>
<dbReference type="PANTHER" id="PTHR13847">
    <property type="entry name" value="SARCOSINE DEHYDROGENASE-RELATED"/>
    <property type="match status" value="1"/>
</dbReference>
<gene>
    <name evidence="2" type="ORF">GRF59_11045</name>
</gene>
<protein>
    <submittedName>
        <fullName evidence="2">FAD-dependent oxidoreductase</fullName>
    </submittedName>
</protein>
<dbReference type="GO" id="GO:0005737">
    <property type="term" value="C:cytoplasm"/>
    <property type="evidence" value="ECO:0007669"/>
    <property type="project" value="TreeGrafter"/>
</dbReference>
<feature type="domain" description="FAD dependent oxidoreductase" evidence="1">
    <location>
        <begin position="30"/>
        <end position="383"/>
    </location>
</feature>
<dbReference type="Proteomes" id="UP000460318">
    <property type="component" value="Unassembled WGS sequence"/>
</dbReference>
<dbReference type="Gene3D" id="3.30.9.10">
    <property type="entry name" value="D-Amino Acid Oxidase, subunit A, domain 2"/>
    <property type="match status" value="1"/>
</dbReference>
<dbReference type="Gene3D" id="3.50.50.60">
    <property type="entry name" value="FAD/NAD(P)-binding domain"/>
    <property type="match status" value="1"/>
</dbReference>
<dbReference type="RefSeq" id="WP_160497611.1">
    <property type="nucleotide sequence ID" value="NZ_WUBI01000001.1"/>
</dbReference>
<keyword evidence="3" id="KW-1185">Reference proteome</keyword>
<dbReference type="SUPFAM" id="SSF51905">
    <property type="entry name" value="FAD/NAD(P)-binding domain"/>
    <property type="match status" value="1"/>
</dbReference>
<dbReference type="PANTHER" id="PTHR13847:SF201">
    <property type="entry name" value="PUTATIBE OXIDOREDUCTASE"/>
    <property type="match status" value="1"/>
</dbReference>
<dbReference type="EMBL" id="WUBI01000001">
    <property type="protein sequence ID" value="MWV44169.1"/>
    <property type="molecule type" value="Genomic_DNA"/>
</dbReference>
<comment type="caution">
    <text evidence="2">The sequence shown here is derived from an EMBL/GenBank/DDBJ whole genome shotgun (WGS) entry which is preliminary data.</text>
</comment>
<reference evidence="2 3" key="1">
    <citation type="submission" date="2019-12" db="EMBL/GenBank/DDBJ databases">
        <title>Paenibacillus sp. nov., an endophytic bacterium isolated from the stem of Dendrobium.</title>
        <authorList>
            <person name="Zhao R."/>
        </authorList>
    </citation>
    <scope>NUCLEOTIDE SEQUENCE [LARGE SCALE GENOMIC DNA]</scope>
    <source>
        <strain evidence="2 3">HJL G12</strain>
    </source>
</reference>
<name>A0A7X3IHT1_9BACL</name>
<dbReference type="AlphaFoldDB" id="A0A7X3IHT1"/>
<evidence type="ECO:0000313" key="3">
    <source>
        <dbReference type="Proteomes" id="UP000460318"/>
    </source>
</evidence>
<accession>A0A7X3IHT1</accession>
<organism evidence="2 3">
    <name type="scientific">Paenibacillus dendrobii</name>
    <dbReference type="NCBI Taxonomy" id="2691084"/>
    <lineage>
        <taxon>Bacteria</taxon>
        <taxon>Bacillati</taxon>
        <taxon>Bacillota</taxon>
        <taxon>Bacilli</taxon>
        <taxon>Bacillales</taxon>
        <taxon>Paenibacillaceae</taxon>
        <taxon>Paenibacillus</taxon>
    </lineage>
</organism>
<dbReference type="InterPro" id="IPR036188">
    <property type="entry name" value="FAD/NAD-bd_sf"/>
</dbReference>
<proteinExistence type="predicted"/>
<evidence type="ECO:0000259" key="1">
    <source>
        <dbReference type="Pfam" id="PF01266"/>
    </source>
</evidence>
<sequence>MILNSGNLAWPHTLQHIPEYPSLDQDLDCDVLVVGGGMSGAILTYELTKRKLNTITIDKRRIGGGSSSANTGLLQFSNDKTLTSIINTFGEDTGVAFYKLCERAMQKLIDTGGRLYTDPHLVPRSSLYYASHEDDVAMLQEEYENFRKYGFNVEYWDQAKIEQRLPFSKPAALYTHGDAEVNPFRMVHALVEAASRHGAHIFEHTEAIHFDYDENGVTCHTKNSKIRAKKVIFTMGYETQEVKRDRNAVLKVSYAVLTNPVEDLSDWHERCMIWETARPYLYMRTTPDNRIVVGGLDEHPPKPEERDGRAMHKSEVLLDEVRKLFPNYTGLKADYAWASIFGSTHDGLPMIGTHPDYPNSYFIEAYGGNGTVYCMIAADLLGDVLTGKERPELEMFSLQRTSKPSPPEPMALI</sequence>